<keyword evidence="2" id="KW-1185">Reference proteome</keyword>
<evidence type="ECO:0008006" key="3">
    <source>
        <dbReference type="Google" id="ProtNLM"/>
    </source>
</evidence>
<dbReference type="EMBL" id="JAGHKO010000001">
    <property type="protein sequence ID" value="MBO9198979.1"/>
    <property type="molecule type" value="Genomic_DNA"/>
</dbReference>
<organism evidence="1 2">
    <name type="scientific">Niastella soli</name>
    <dbReference type="NCBI Taxonomy" id="2821487"/>
    <lineage>
        <taxon>Bacteria</taxon>
        <taxon>Pseudomonadati</taxon>
        <taxon>Bacteroidota</taxon>
        <taxon>Chitinophagia</taxon>
        <taxon>Chitinophagales</taxon>
        <taxon>Chitinophagaceae</taxon>
        <taxon>Niastella</taxon>
    </lineage>
</organism>
<evidence type="ECO:0000313" key="1">
    <source>
        <dbReference type="EMBL" id="MBO9198979.1"/>
    </source>
</evidence>
<evidence type="ECO:0000313" key="2">
    <source>
        <dbReference type="Proteomes" id="UP000677244"/>
    </source>
</evidence>
<dbReference type="RefSeq" id="WP_209137059.1">
    <property type="nucleotide sequence ID" value="NZ_JAGHKO010000001.1"/>
</dbReference>
<sequence length="200" mass="23365">MNFDYVNFKPLDKIELPYYFPYLRVFSDSAGIKRVEAYWTKKGPEKVYNRIRFKGFEAYESSSKFLGSTTVDTIIVGKDKLFEFKCSYYGKEVSQQSAMIYKKNGRDKLDVDYFGVYNLYKDRTGQIPADTVVHVPVEKTLYSFEKDSYEMVWQDQNIRIHCKTRTSGGCYTGISEKLVYTYLGCFYWSLSHDLGFGTVL</sequence>
<name>A0ABS3YM54_9BACT</name>
<reference evidence="1 2" key="1">
    <citation type="submission" date="2021-03" db="EMBL/GenBank/DDBJ databases">
        <title>Assistant Professor.</title>
        <authorList>
            <person name="Huq M.A."/>
        </authorList>
    </citation>
    <scope>NUCLEOTIDE SEQUENCE [LARGE SCALE GENOMIC DNA]</scope>
    <source>
        <strain evidence="1 2">MAH-29</strain>
    </source>
</reference>
<gene>
    <name evidence="1" type="ORF">J7I42_01805</name>
</gene>
<accession>A0ABS3YM54</accession>
<comment type="caution">
    <text evidence="1">The sequence shown here is derived from an EMBL/GenBank/DDBJ whole genome shotgun (WGS) entry which is preliminary data.</text>
</comment>
<dbReference type="Proteomes" id="UP000677244">
    <property type="component" value="Unassembled WGS sequence"/>
</dbReference>
<proteinExistence type="predicted"/>
<protein>
    <recommendedName>
        <fullName evidence="3">VTC domain-containing protein</fullName>
    </recommendedName>
</protein>